<dbReference type="InterPro" id="IPR021830">
    <property type="entry name" value="DUF3422"/>
</dbReference>
<dbReference type="Pfam" id="PF11902">
    <property type="entry name" value="DUF3422"/>
    <property type="match status" value="1"/>
</dbReference>
<keyword evidence="1" id="KW-0472">Membrane</keyword>
<sequence length="434" mass="46888">MFTEHPVRRELNDEVHARPPLRIDGPVLVLHLACLRDPGDPGVSTDLKFIADLARHHGAPAPGPASRYGILPRGETQVKWELHTEFTSYTLVMPRPDIAPGAPAWTALPEDALKLAAQCPGQCVVAFILEIRGAGGPVETGQLFPSGDVVASSVGDGAADVWTDFRLDSAGFGRMLMVNRGLTGGRAGRMVQRLLEIETYRLMALLGLMLTRAQGGALAGLEGRLRQLIERTAAPGEAGIPAPGSEDGDRRLLNELTRLAAEAASLGTATRYRLSASAAYAELVARRLEDIREGRVDGLSRLSSFLERRFTPAMRTCEAFGRRLDQLEIGIDRASDMLRTRVDVNLQAQNSALLKDMESRSRVQLRIQEAVEGLSVFAISYYLIGLLKVVTEGLFPGDHGHAHKVLAAIAVPIVLGAVWLGVKRLRRALKGSGG</sequence>
<organism evidence="2 3">
    <name type="scientific">Dongia mobilis</name>
    <dbReference type="NCBI Taxonomy" id="578943"/>
    <lineage>
        <taxon>Bacteria</taxon>
        <taxon>Pseudomonadati</taxon>
        <taxon>Pseudomonadota</taxon>
        <taxon>Alphaproteobacteria</taxon>
        <taxon>Rhodospirillales</taxon>
        <taxon>Dongiaceae</taxon>
        <taxon>Dongia</taxon>
    </lineage>
</organism>
<dbReference type="OrthoDB" id="9767470at2"/>
<dbReference type="AlphaFoldDB" id="A0A4R6WTC7"/>
<proteinExistence type="predicted"/>
<evidence type="ECO:0000256" key="1">
    <source>
        <dbReference type="SAM" id="Phobius"/>
    </source>
</evidence>
<evidence type="ECO:0000313" key="3">
    <source>
        <dbReference type="Proteomes" id="UP000295783"/>
    </source>
</evidence>
<evidence type="ECO:0000313" key="2">
    <source>
        <dbReference type="EMBL" id="TDQ86390.1"/>
    </source>
</evidence>
<feature type="transmembrane region" description="Helical" evidence="1">
    <location>
        <begin position="402"/>
        <end position="422"/>
    </location>
</feature>
<reference evidence="2 3" key="1">
    <citation type="submission" date="2019-03" db="EMBL/GenBank/DDBJ databases">
        <title>Genomic Encyclopedia of Type Strains, Phase III (KMG-III): the genomes of soil and plant-associated and newly described type strains.</title>
        <authorList>
            <person name="Whitman W."/>
        </authorList>
    </citation>
    <scope>NUCLEOTIDE SEQUENCE [LARGE SCALE GENOMIC DNA]</scope>
    <source>
        <strain evidence="2 3">CGMCC 1.7660</strain>
    </source>
</reference>
<dbReference type="RefSeq" id="WP_133611613.1">
    <property type="nucleotide sequence ID" value="NZ_SNYW01000001.1"/>
</dbReference>
<keyword evidence="1" id="KW-0812">Transmembrane</keyword>
<name>A0A4R6WTC7_9PROT</name>
<comment type="caution">
    <text evidence="2">The sequence shown here is derived from an EMBL/GenBank/DDBJ whole genome shotgun (WGS) entry which is preliminary data.</text>
</comment>
<dbReference type="EMBL" id="SNYW01000001">
    <property type="protein sequence ID" value="TDQ86390.1"/>
    <property type="molecule type" value="Genomic_DNA"/>
</dbReference>
<gene>
    <name evidence="2" type="ORF">A8950_0081</name>
</gene>
<keyword evidence="1" id="KW-1133">Transmembrane helix</keyword>
<feature type="transmembrane region" description="Helical" evidence="1">
    <location>
        <begin position="370"/>
        <end position="390"/>
    </location>
</feature>
<accession>A0A4R6WTC7</accession>
<dbReference type="Proteomes" id="UP000295783">
    <property type="component" value="Unassembled WGS sequence"/>
</dbReference>
<keyword evidence="3" id="KW-1185">Reference proteome</keyword>
<protein>
    <submittedName>
        <fullName evidence="2">Putative membrane-anchored protein</fullName>
    </submittedName>
</protein>